<proteinExistence type="inferred from homology"/>
<evidence type="ECO:0000256" key="4">
    <source>
        <dbReference type="ARBA" id="ARBA00022692"/>
    </source>
</evidence>
<keyword evidence="6 7" id="KW-0998">Cell outer membrane</keyword>
<dbReference type="OrthoDB" id="9768177at2"/>
<dbReference type="InterPro" id="IPR036942">
    <property type="entry name" value="Beta-barrel_TonB_sf"/>
</dbReference>
<comment type="subcellular location">
    <subcellularLocation>
        <location evidence="1 7">Cell outer membrane</location>
        <topology evidence="1 7">Multi-pass membrane protein</topology>
    </subcellularLocation>
</comment>
<dbReference type="STRING" id="1391627.SAMN05216464_102702"/>
<keyword evidence="4 7" id="KW-0812">Transmembrane</keyword>
<evidence type="ECO:0000256" key="5">
    <source>
        <dbReference type="ARBA" id="ARBA00023136"/>
    </source>
</evidence>
<evidence type="ECO:0000256" key="7">
    <source>
        <dbReference type="PROSITE-ProRule" id="PRU01360"/>
    </source>
</evidence>
<gene>
    <name evidence="8" type="ORF">SAMN05216464_102702</name>
</gene>
<reference evidence="8 9" key="1">
    <citation type="submission" date="2016-10" db="EMBL/GenBank/DDBJ databases">
        <authorList>
            <person name="de Groot N.N."/>
        </authorList>
    </citation>
    <scope>NUCLEOTIDE SEQUENCE [LARGE SCALE GENOMIC DNA]</scope>
    <source>
        <strain evidence="8 9">47C3B</strain>
    </source>
</reference>
<accession>A0A1G6XXZ4</accession>
<evidence type="ECO:0000313" key="9">
    <source>
        <dbReference type="Proteomes" id="UP000199072"/>
    </source>
</evidence>
<name>A0A1G6XXZ4_9SPHI</name>
<keyword evidence="9" id="KW-1185">Reference proteome</keyword>
<evidence type="ECO:0000313" key="8">
    <source>
        <dbReference type="EMBL" id="SDD82861.1"/>
    </source>
</evidence>
<dbReference type="PROSITE" id="PS52016">
    <property type="entry name" value="TONB_DEPENDENT_REC_3"/>
    <property type="match status" value="1"/>
</dbReference>
<evidence type="ECO:0000256" key="2">
    <source>
        <dbReference type="ARBA" id="ARBA00022448"/>
    </source>
</evidence>
<keyword evidence="3 7" id="KW-1134">Transmembrane beta strand</keyword>
<dbReference type="Gene3D" id="2.40.170.20">
    <property type="entry name" value="TonB-dependent receptor, beta-barrel domain"/>
    <property type="match status" value="1"/>
</dbReference>
<keyword evidence="2 7" id="KW-0813">Transport</keyword>
<dbReference type="SUPFAM" id="SSF56935">
    <property type="entry name" value="Porins"/>
    <property type="match status" value="1"/>
</dbReference>
<dbReference type="AlphaFoldDB" id="A0A1G6XXZ4"/>
<comment type="similarity">
    <text evidence="7">Belongs to the TonB-dependent receptor family.</text>
</comment>
<dbReference type="RefSeq" id="WP_091147209.1">
    <property type="nucleotide sequence ID" value="NZ_FNAI01000002.1"/>
</dbReference>
<protein>
    <submittedName>
        <fullName evidence="8">Uncharacterized protein</fullName>
    </submittedName>
</protein>
<dbReference type="EMBL" id="FNAI01000002">
    <property type="protein sequence ID" value="SDD82861.1"/>
    <property type="molecule type" value="Genomic_DNA"/>
</dbReference>
<organism evidence="8 9">
    <name type="scientific">Mucilaginibacter pineti</name>
    <dbReference type="NCBI Taxonomy" id="1391627"/>
    <lineage>
        <taxon>Bacteria</taxon>
        <taxon>Pseudomonadati</taxon>
        <taxon>Bacteroidota</taxon>
        <taxon>Sphingobacteriia</taxon>
        <taxon>Sphingobacteriales</taxon>
        <taxon>Sphingobacteriaceae</taxon>
        <taxon>Mucilaginibacter</taxon>
    </lineage>
</organism>
<dbReference type="Proteomes" id="UP000199072">
    <property type="component" value="Unassembled WGS sequence"/>
</dbReference>
<evidence type="ECO:0000256" key="3">
    <source>
        <dbReference type="ARBA" id="ARBA00022452"/>
    </source>
</evidence>
<evidence type="ECO:0000256" key="6">
    <source>
        <dbReference type="ARBA" id="ARBA00023237"/>
    </source>
</evidence>
<dbReference type="GO" id="GO:0009279">
    <property type="term" value="C:cell outer membrane"/>
    <property type="evidence" value="ECO:0007669"/>
    <property type="project" value="UniProtKB-SubCell"/>
</dbReference>
<sequence>MVTGNSEIGSYQSQAQINTVNYVFGGAQAIGTQQITIGNEDLSWEKTSEYDFGVSFGLFNNRVTVDADAYLKKTKALLLDAPLPESSGFKSVYKNTGKLENKGIELTINTVNVKSENFSWNTSFNISFLKNKVLQLGASNDDIFLNPTFLSQFNLMRVGLPAGSFYGYKVLGTWGTSEAAKAATYGLFPGDLKIQDTNNDGKVTSADKVVLGKSTPDGYGTFSNTFRYKAVDLAVDLQFNYGNQIMNLTRHSGQDRTGQANSYATVLNAWTPTNQNTSIAESRPAYVGYQTEIYSTKVENGNFIRGRAVTLGYNFPESITKKLKLNRLRIYAQAQNLFVITKYTGYDPEVSTYNNNTAITQGTQGHNNTSNFTQGIQFYDYPKPRTFLFGLNVSL</sequence>
<dbReference type="InterPro" id="IPR039426">
    <property type="entry name" value="TonB-dep_rcpt-like"/>
</dbReference>
<evidence type="ECO:0000256" key="1">
    <source>
        <dbReference type="ARBA" id="ARBA00004571"/>
    </source>
</evidence>
<keyword evidence="5 7" id="KW-0472">Membrane</keyword>